<protein>
    <submittedName>
        <fullName evidence="5">Uncharacterized protein</fullName>
    </submittedName>
</protein>
<dbReference type="InterPro" id="IPR037231">
    <property type="entry name" value="NAP-like_sf"/>
</dbReference>
<dbReference type="SUPFAM" id="SSF143113">
    <property type="entry name" value="NAP-like"/>
    <property type="match status" value="1"/>
</dbReference>
<feature type="compositionally biased region" description="Acidic residues" evidence="3">
    <location>
        <begin position="285"/>
        <end position="322"/>
    </location>
</feature>
<dbReference type="Gene3D" id="3.30.1120.90">
    <property type="entry name" value="Nucleosome assembly protein"/>
    <property type="match status" value="1"/>
</dbReference>
<evidence type="ECO:0000313" key="4">
    <source>
        <dbReference type="EMBL" id="KAG5953533.1"/>
    </source>
</evidence>
<dbReference type="EMBL" id="SRPR01000414">
    <property type="protein sequence ID" value="KAG5953533.1"/>
    <property type="molecule type" value="Genomic_DNA"/>
</dbReference>
<gene>
    <name evidence="5" type="ORF">E4U56_004500</name>
    <name evidence="4" type="ORF">E4U57_005352</name>
</gene>
<evidence type="ECO:0000256" key="1">
    <source>
        <dbReference type="ARBA" id="ARBA00009947"/>
    </source>
</evidence>
<reference evidence="5 6" key="1">
    <citation type="journal article" date="2020" name="bioRxiv">
        <title>Whole genome comparisons of ergot fungi reveals the divergence and evolution of species within the genus Claviceps are the result of varying mechanisms driving genome evolution and host range expansion.</title>
        <authorList>
            <person name="Wyka S.A."/>
            <person name="Mondo S.J."/>
            <person name="Liu M."/>
            <person name="Dettman J."/>
            <person name="Nalam V."/>
            <person name="Broders K.D."/>
        </authorList>
    </citation>
    <scope>NUCLEOTIDE SEQUENCE</scope>
    <source>
        <strain evidence="5">CCC 1102</strain>
        <strain evidence="4 6">LM583</strain>
    </source>
</reference>
<evidence type="ECO:0000313" key="5">
    <source>
        <dbReference type="EMBL" id="KAG5960203.1"/>
    </source>
</evidence>
<evidence type="ECO:0000313" key="7">
    <source>
        <dbReference type="Proteomes" id="UP000784919"/>
    </source>
</evidence>
<sequence>MAFQHLHKHDGPCHEHKHNGPCHAILDKIDPIVDEFGQVELEMMRINHKMTRDLYAKREKVISEIPNFWPRVFRAAPREIDKSFLPLDAKVIRTSLKNLTVERFELPDGDPRSFSLKFEFSENEYFENSVLEKKFWWRCAMNDWEGYVSEPVEIKWKPGKDLTGGLVDIAKKIYEELKVGNYDPKSPAREALIKKFRDNSLDTYSFFNMFGYRGRYISAEESAAAFMEVEEKRKARKEGRVIQEQMEDAYDDDDQYKFEVLPDVNELSIAIAEDLYPEAMTYYLEADDEDDFDDEDDDEDEDEDDFDDFDDFDDDDDDEEMS</sequence>
<dbReference type="Proteomes" id="UP000784919">
    <property type="component" value="Unassembled WGS sequence"/>
</dbReference>
<organism evidence="5 7">
    <name type="scientific">Claviceps arundinis</name>
    <dbReference type="NCBI Taxonomy" id="1623583"/>
    <lineage>
        <taxon>Eukaryota</taxon>
        <taxon>Fungi</taxon>
        <taxon>Dikarya</taxon>
        <taxon>Ascomycota</taxon>
        <taxon>Pezizomycotina</taxon>
        <taxon>Sordariomycetes</taxon>
        <taxon>Hypocreomycetidae</taxon>
        <taxon>Hypocreales</taxon>
        <taxon>Clavicipitaceae</taxon>
        <taxon>Claviceps</taxon>
    </lineage>
</organism>
<comment type="similarity">
    <text evidence="1 2">Belongs to the nucleosome assembly protein (NAP) family.</text>
</comment>
<dbReference type="EMBL" id="SRPS01000296">
    <property type="protein sequence ID" value="KAG5960203.1"/>
    <property type="molecule type" value="Genomic_DNA"/>
</dbReference>
<dbReference type="Proteomes" id="UP000742024">
    <property type="component" value="Unassembled WGS sequence"/>
</dbReference>
<dbReference type="OrthoDB" id="19419at2759"/>
<proteinExistence type="inferred from homology"/>
<evidence type="ECO:0000256" key="3">
    <source>
        <dbReference type="SAM" id="MobiDB-lite"/>
    </source>
</evidence>
<feature type="region of interest" description="Disordered" evidence="3">
    <location>
        <begin position="280"/>
        <end position="322"/>
    </location>
</feature>
<dbReference type="AlphaFoldDB" id="A0A9P7MMK6"/>
<accession>A0A9P7MMK6</accession>
<name>A0A9P7MMK6_9HYPO</name>
<dbReference type="GO" id="GO:0006334">
    <property type="term" value="P:nucleosome assembly"/>
    <property type="evidence" value="ECO:0007669"/>
    <property type="project" value="InterPro"/>
</dbReference>
<evidence type="ECO:0000256" key="2">
    <source>
        <dbReference type="RuleBase" id="RU003876"/>
    </source>
</evidence>
<dbReference type="InterPro" id="IPR002164">
    <property type="entry name" value="NAP_family"/>
</dbReference>
<dbReference type="PANTHER" id="PTHR11875">
    <property type="entry name" value="TESTIS-SPECIFIC Y-ENCODED PROTEIN"/>
    <property type="match status" value="1"/>
</dbReference>
<keyword evidence="6" id="KW-1185">Reference proteome</keyword>
<comment type="caution">
    <text evidence="5">The sequence shown here is derived from an EMBL/GenBank/DDBJ whole genome shotgun (WGS) entry which is preliminary data.</text>
</comment>
<evidence type="ECO:0000313" key="6">
    <source>
        <dbReference type="Proteomes" id="UP000742024"/>
    </source>
</evidence>
<dbReference type="Pfam" id="PF00956">
    <property type="entry name" value="NAP"/>
    <property type="match status" value="1"/>
</dbReference>
<dbReference type="GO" id="GO:0005634">
    <property type="term" value="C:nucleus"/>
    <property type="evidence" value="ECO:0007669"/>
    <property type="project" value="InterPro"/>
</dbReference>